<dbReference type="Proteomes" id="UP000516028">
    <property type="component" value="Chromosome"/>
</dbReference>
<dbReference type="PROSITE" id="PS50297">
    <property type="entry name" value="ANK_REP_REGION"/>
    <property type="match status" value="1"/>
</dbReference>
<dbReference type="AlphaFoldDB" id="A0A7H0GJ95"/>
<dbReference type="KEGG" id="daer:H9K75_20800"/>
<dbReference type="InterPro" id="IPR002110">
    <property type="entry name" value="Ankyrin_rpt"/>
</dbReference>
<evidence type="ECO:0000313" key="3">
    <source>
        <dbReference type="Proteomes" id="UP000516028"/>
    </source>
</evidence>
<proteinExistence type="predicted"/>
<reference evidence="2 3" key="1">
    <citation type="submission" date="2020-08" db="EMBL/GenBank/DDBJ databases">
        <title>Genome sequence of Diaphorobacter aerolatus KACC 16536T.</title>
        <authorList>
            <person name="Hyun D.-W."/>
            <person name="Bae J.-W."/>
        </authorList>
    </citation>
    <scope>NUCLEOTIDE SEQUENCE [LARGE SCALE GENOMIC DNA]</scope>
    <source>
        <strain evidence="2 3">KACC 16536</strain>
    </source>
</reference>
<protein>
    <submittedName>
        <fullName evidence="2">Ankyrin repeat domain-containing protein</fullName>
    </submittedName>
</protein>
<feature type="repeat" description="ANK" evidence="1">
    <location>
        <begin position="194"/>
        <end position="221"/>
    </location>
</feature>
<evidence type="ECO:0000313" key="2">
    <source>
        <dbReference type="EMBL" id="QNP48361.1"/>
    </source>
</evidence>
<evidence type="ECO:0000256" key="1">
    <source>
        <dbReference type="PROSITE-ProRule" id="PRU00023"/>
    </source>
</evidence>
<dbReference type="EMBL" id="CP060783">
    <property type="protein sequence ID" value="QNP48361.1"/>
    <property type="molecule type" value="Genomic_DNA"/>
</dbReference>
<dbReference type="RefSeq" id="WP_187723959.1">
    <property type="nucleotide sequence ID" value="NZ_CP060783.1"/>
</dbReference>
<gene>
    <name evidence="2" type="ORF">H9K75_20800</name>
</gene>
<name>A0A7H0GJ95_9BURK</name>
<accession>A0A7H0GJ95</accession>
<keyword evidence="1" id="KW-0040">ANK repeat</keyword>
<sequence length="300" mass="34283">MIEITKQDLLNAKLSSQKFDNIGGDVDSYEVFRGNDITWDIYTMKKDGQDISIAARYEDSNTDLEKHTYASLKEYEVAQSNKSILRESKPLEVRTKAFSEPVSLFVDRDYQYCASSTGAVDEDGYKQAAKSLKVQFSPCAEEYFKECAQNHLIENVSRKINVYGKDFKQAFDHDIQHGTFLTDFYNDEQVNFRLHLAAELGNKEAFKDLYDRGADINNPKYADKNIQAILKSGSNDIVSTAMIDMNLEATPRVRDTISQFQDYETGQHAAKILNSIDRVKDLESSLAVKPQMKQERRMKI</sequence>
<keyword evidence="3" id="KW-1185">Reference proteome</keyword>
<dbReference type="PROSITE" id="PS50088">
    <property type="entry name" value="ANK_REPEAT"/>
    <property type="match status" value="1"/>
</dbReference>
<organism evidence="2 3">
    <name type="scientific">Diaphorobacter aerolatus</name>
    <dbReference type="NCBI Taxonomy" id="1288495"/>
    <lineage>
        <taxon>Bacteria</taxon>
        <taxon>Pseudomonadati</taxon>
        <taxon>Pseudomonadota</taxon>
        <taxon>Betaproteobacteria</taxon>
        <taxon>Burkholderiales</taxon>
        <taxon>Comamonadaceae</taxon>
        <taxon>Diaphorobacter</taxon>
    </lineage>
</organism>